<evidence type="ECO:0000256" key="4">
    <source>
        <dbReference type="SAM" id="SignalP"/>
    </source>
</evidence>
<accession>A0A8J6APC4</accession>
<dbReference type="Pfam" id="PF02210">
    <property type="entry name" value="Laminin_G_2"/>
    <property type="match status" value="1"/>
</dbReference>
<reference evidence="7" key="1">
    <citation type="journal article" date="2021" name="Evol. Appl.">
        <title>The genome of the Pyrenean desman and the effects of bottlenecks and inbreeding on the genomic landscape of an endangered species.</title>
        <authorList>
            <person name="Escoda L."/>
            <person name="Castresana J."/>
        </authorList>
    </citation>
    <scope>NUCLEOTIDE SEQUENCE</scope>
    <source>
        <strain evidence="7">IBE-C5619</strain>
    </source>
</reference>
<comment type="caution">
    <text evidence="7">The sequence shown here is derived from an EMBL/GenBank/DDBJ whole genome shotgun (WGS) entry which is preliminary data.</text>
</comment>
<keyword evidence="4" id="KW-0732">Signal</keyword>
<evidence type="ECO:0000259" key="6">
    <source>
        <dbReference type="PROSITE" id="PS50026"/>
    </source>
</evidence>
<evidence type="ECO:0000313" key="7">
    <source>
        <dbReference type="EMBL" id="KAG8522662.1"/>
    </source>
</evidence>
<keyword evidence="1" id="KW-0677">Repeat</keyword>
<dbReference type="PROSITE" id="PS50026">
    <property type="entry name" value="EGF_3"/>
    <property type="match status" value="1"/>
</dbReference>
<evidence type="ECO:0000313" key="8">
    <source>
        <dbReference type="Proteomes" id="UP000700334"/>
    </source>
</evidence>
<keyword evidence="8" id="KW-1185">Reference proteome</keyword>
<dbReference type="InterPro" id="IPR050372">
    <property type="entry name" value="Neurexin-related_CASP"/>
</dbReference>
<dbReference type="InterPro" id="IPR001791">
    <property type="entry name" value="Laminin_G"/>
</dbReference>
<feature type="chain" id="PRO_5035145190" evidence="4">
    <location>
        <begin position="28"/>
        <end position="328"/>
    </location>
</feature>
<evidence type="ECO:0000256" key="1">
    <source>
        <dbReference type="ARBA" id="ARBA00022737"/>
    </source>
</evidence>
<keyword evidence="3" id="KW-0245">EGF-like domain</keyword>
<protein>
    <submittedName>
        <fullName evidence="7">Neurexin-2</fullName>
    </submittedName>
</protein>
<dbReference type="CDD" id="cd00110">
    <property type="entry name" value="LamG"/>
    <property type="match status" value="1"/>
</dbReference>
<dbReference type="InterPro" id="IPR000742">
    <property type="entry name" value="EGF"/>
</dbReference>
<sequence length="328" mass="34726">MAPGSRRWPPPPLQLLLLLALAAGAGGLEFGGGPGQWARYARWAGAASSGELSFSLRTNATRALLLYLDDGGDCDFLELLLVDGRLRLRFTLSCAEPATLQLDTAVADDRWHMVLLTRDARRTALAVDGEARAAEVRSKRREMQVASDLFVGGIPPDVRLSALTLSTVKYEPPFRGLLANLKLGERPPALLGSQGLRGVAADPLCAPARNPCANGGLCTVLAPGEVGCDCSHTGFSGKFCSEGEPGAPGSRREGAPGAGRAGWVRSLGLGSASARRRGVCDLCPVKGAGGRVLEPHWRRRGLVSGPRVYTRWGSLTCRPVARACRRLV</sequence>
<organism evidence="7 8">
    <name type="scientific">Galemys pyrenaicus</name>
    <name type="common">Iberian desman</name>
    <name type="synonym">Pyrenean desman</name>
    <dbReference type="NCBI Taxonomy" id="202257"/>
    <lineage>
        <taxon>Eukaryota</taxon>
        <taxon>Metazoa</taxon>
        <taxon>Chordata</taxon>
        <taxon>Craniata</taxon>
        <taxon>Vertebrata</taxon>
        <taxon>Euteleostomi</taxon>
        <taxon>Mammalia</taxon>
        <taxon>Eutheria</taxon>
        <taxon>Laurasiatheria</taxon>
        <taxon>Eulipotyphla</taxon>
        <taxon>Talpidae</taxon>
        <taxon>Galemys</taxon>
    </lineage>
</organism>
<gene>
    <name evidence="7" type="ORF">J0S82_014659</name>
</gene>
<dbReference type="SUPFAM" id="SSF49899">
    <property type="entry name" value="Concanavalin A-like lectins/glucanases"/>
    <property type="match status" value="1"/>
</dbReference>
<dbReference type="Gene3D" id="2.10.25.10">
    <property type="entry name" value="Laminin"/>
    <property type="match status" value="1"/>
</dbReference>
<dbReference type="InterPro" id="IPR013320">
    <property type="entry name" value="ConA-like_dom_sf"/>
</dbReference>
<evidence type="ECO:0000259" key="5">
    <source>
        <dbReference type="PROSITE" id="PS50025"/>
    </source>
</evidence>
<feature type="domain" description="Laminin G" evidence="5">
    <location>
        <begin position="27"/>
        <end position="205"/>
    </location>
</feature>
<dbReference type="PROSITE" id="PS50025">
    <property type="entry name" value="LAM_G_DOMAIN"/>
    <property type="match status" value="1"/>
</dbReference>
<dbReference type="Proteomes" id="UP000700334">
    <property type="component" value="Unassembled WGS sequence"/>
</dbReference>
<dbReference type="PANTHER" id="PTHR15036:SF49">
    <property type="entry name" value="AXOTACTIN"/>
    <property type="match status" value="1"/>
</dbReference>
<dbReference type="SMART" id="SM00282">
    <property type="entry name" value="LamG"/>
    <property type="match status" value="1"/>
</dbReference>
<dbReference type="OrthoDB" id="5989513at2759"/>
<dbReference type="Gene3D" id="2.60.120.200">
    <property type="match status" value="1"/>
</dbReference>
<name>A0A8J6APC4_GALPY</name>
<dbReference type="AlphaFoldDB" id="A0A8J6APC4"/>
<evidence type="ECO:0000256" key="3">
    <source>
        <dbReference type="PROSITE-ProRule" id="PRU00076"/>
    </source>
</evidence>
<dbReference type="PANTHER" id="PTHR15036">
    <property type="entry name" value="PIKACHURIN-LIKE PROTEIN"/>
    <property type="match status" value="1"/>
</dbReference>
<dbReference type="EMBL" id="JAGFMF010011432">
    <property type="protein sequence ID" value="KAG8522662.1"/>
    <property type="molecule type" value="Genomic_DNA"/>
</dbReference>
<dbReference type="FunFam" id="2.60.120.200:FF:000014">
    <property type="entry name" value="neurexin-1 isoform X1"/>
    <property type="match status" value="1"/>
</dbReference>
<dbReference type="SUPFAM" id="SSF57196">
    <property type="entry name" value="EGF/Laminin"/>
    <property type="match status" value="1"/>
</dbReference>
<evidence type="ECO:0000256" key="2">
    <source>
        <dbReference type="ARBA" id="ARBA00023157"/>
    </source>
</evidence>
<dbReference type="FunFam" id="2.10.25.10:FF:000137">
    <property type="entry name" value="neurexin-2-beta isoform X1"/>
    <property type="match status" value="1"/>
</dbReference>
<feature type="signal peptide" evidence="4">
    <location>
        <begin position="1"/>
        <end position="27"/>
    </location>
</feature>
<keyword evidence="2" id="KW-1015">Disulfide bond</keyword>
<comment type="caution">
    <text evidence="3">Lacks conserved residue(s) required for the propagation of feature annotation.</text>
</comment>
<proteinExistence type="predicted"/>
<feature type="domain" description="EGF-like" evidence="6">
    <location>
        <begin position="201"/>
        <end position="241"/>
    </location>
</feature>
<dbReference type="GO" id="GO:0016020">
    <property type="term" value="C:membrane"/>
    <property type="evidence" value="ECO:0007669"/>
    <property type="project" value="UniProtKB-SubCell"/>
</dbReference>